<evidence type="ECO:0000313" key="2">
    <source>
        <dbReference type="EMBL" id="RIX28471.1"/>
    </source>
</evidence>
<dbReference type="EMBL" id="QXTG01000002">
    <property type="protein sequence ID" value="RIX28471.1"/>
    <property type="molecule type" value="Genomic_DNA"/>
</dbReference>
<evidence type="ECO:0000313" key="3">
    <source>
        <dbReference type="Proteomes" id="UP000265742"/>
    </source>
</evidence>
<keyword evidence="1" id="KW-0472">Membrane</keyword>
<reference evidence="3" key="1">
    <citation type="submission" date="2018-09" db="EMBL/GenBank/DDBJ databases">
        <authorList>
            <person name="Kim I."/>
        </authorList>
    </citation>
    <scope>NUCLEOTIDE SEQUENCE [LARGE SCALE GENOMIC DNA]</scope>
    <source>
        <strain evidence="3">DD4a</strain>
    </source>
</reference>
<comment type="caution">
    <text evidence="2">The sequence shown here is derived from an EMBL/GenBank/DDBJ whole genome shotgun (WGS) entry which is preliminary data.</text>
</comment>
<evidence type="ECO:0008006" key="4">
    <source>
        <dbReference type="Google" id="ProtNLM"/>
    </source>
</evidence>
<evidence type="ECO:0000256" key="1">
    <source>
        <dbReference type="SAM" id="Phobius"/>
    </source>
</evidence>
<name>A0A3A1TY19_9MICO</name>
<gene>
    <name evidence="2" type="ORF">D1781_13680</name>
</gene>
<feature type="transmembrane region" description="Helical" evidence="1">
    <location>
        <begin position="12"/>
        <end position="33"/>
    </location>
</feature>
<dbReference type="Proteomes" id="UP000265742">
    <property type="component" value="Unassembled WGS sequence"/>
</dbReference>
<keyword evidence="1" id="KW-1133">Transmembrane helix</keyword>
<keyword evidence="3" id="KW-1185">Reference proteome</keyword>
<organism evidence="2 3">
    <name type="scientific">Amnibacterium setariae</name>
    <dbReference type="NCBI Taxonomy" id="2306585"/>
    <lineage>
        <taxon>Bacteria</taxon>
        <taxon>Bacillati</taxon>
        <taxon>Actinomycetota</taxon>
        <taxon>Actinomycetes</taxon>
        <taxon>Micrococcales</taxon>
        <taxon>Microbacteriaceae</taxon>
        <taxon>Amnibacterium</taxon>
    </lineage>
</organism>
<protein>
    <recommendedName>
        <fullName evidence="4">CobQ/CobB/MinD/ParA nucleotide binding domain-containing protein</fullName>
    </recommendedName>
</protein>
<keyword evidence="1" id="KW-0812">Transmembrane</keyword>
<dbReference type="RefSeq" id="WP_119482781.1">
    <property type="nucleotide sequence ID" value="NZ_QXTG01000002.1"/>
</dbReference>
<dbReference type="OrthoDB" id="5116223at2"/>
<proteinExistence type="predicted"/>
<dbReference type="AlphaFoldDB" id="A0A3A1TY19"/>
<accession>A0A3A1TY19</accession>
<sequence length="206" mass="21669">MTDPEERKEGGVRVVVAGTGGGVGVTTVTALLFEGMRSRPLGAPRLLDHAGGDVGDRLPSGDEVARIDPLVRLQDAGRHAARIGLDVLARPHDLLVVVAPRTPLGVADARALLAEVDARTGLQGRRRTVLALDAPFGPVRDADDLEALRSDFERRSVHAIPPDPALAVGGRIAMPRLARPARRAAHELAAHVADLVARHRAGGRSA</sequence>